<accession>A0A8R1IIW9</accession>
<sequence length="66" mass="7680">MMYPPTTQGIFRKATARVSYSSGTLPSKSASCRYLMKWQEDGNVTRQTPIQKRMKPSEEDDQHLWK</sequence>
<reference evidence="3" key="1">
    <citation type="submission" date="2010-08" db="EMBL/GenBank/DDBJ databases">
        <authorList>
            <consortium name="Caenorhabditis japonica Sequencing Consortium"/>
            <person name="Wilson R.K."/>
        </authorList>
    </citation>
    <scope>NUCLEOTIDE SEQUENCE [LARGE SCALE GENOMIC DNA]</scope>
    <source>
        <strain evidence="3">DF5081</strain>
    </source>
</reference>
<reference evidence="2" key="2">
    <citation type="submission" date="2022-06" db="UniProtKB">
        <authorList>
            <consortium name="EnsemblMetazoa"/>
        </authorList>
    </citation>
    <scope>IDENTIFICATION</scope>
    <source>
        <strain evidence="2">DF5081</strain>
    </source>
</reference>
<proteinExistence type="predicted"/>
<evidence type="ECO:0000313" key="2">
    <source>
        <dbReference type="EnsemblMetazoa" id="CJA33087.1"/>
    </source>
</evidence>
<dbReference type="AlphaFoldDB" id="A0A8R1IIW9"/>
<feature type="region of interest" description="Disordered" evidence="1">
    <location>
        <begin position="43"/>
        <end position="66"/>
    </location>
</feature>
<evidence type="ECO:0000313" key="3">
    <source>
        <dbReference type="Proteomes" id="UP000005237"/>
    </source>
</evidence>
<dbReference type="EnsemblMetazoa" id="CJA33087.1">
    <property type="protein sequence ID" value="CJA33087.1"/>
    <property type="gene ID" value="WBGene00208934"/>
</dbReference>
<organism evidence="2 3">
    <name type="scientific">Caenorhabditis japonica</name>
    <dbReference type="NCBI Taxonomy" id="281687"/>
    <lineage>
        <taxon>Eukaryota</taxon>
        <taxon>Metazoa</taxon>
        <taxon>Ecdysozoa</taxon>
        <taxon>Nematoda</taxon>
        <taxon>Chromadorea</taxon>
        <taxon>Rhabditida</taxon>
        <taxon>Rhabditina</taxon>
        <taxon>Rhabditomorpha</taxon>
        <taxon>Rhabditoidea</taxon>
        <taxon>Rhabditidae</taxon>
        <taxon>Peloderinae</taxon>
        <taxon>Caenorhabditis</taxon>
    </lineage>
</organism>
<protein>
    <submittedName>
        <fullName evidence="2">Uncharacterized protein</fullName>
    </submittedName>
</protein>
<name>A0A8R1IIW9_CAEJA</name>
<evidence type="ECO:0000256" key="1">
    <source>
        <dbReference type="SAM" id="MobiDB-lite"/>
    </source>
</evidence>
<keyword evidence="3" id="KW-1185">Reference proteome</keyword>
<dbReference type="Proteomes" id="UP000005237">
    <property type="component" value="Unassembled WGS sequence"/>
</dbReference>